<evidence type="ECO:0000313" key="1">
    <source>
        <dbReference type="EMBL" id="KLI01748.1"/>
    </source>
</evidence>
<keyword evidence="2" id="KW-1185">Reference proteome</keyword>
<dbReference type="EMBL" id="AFVQ02000169">
    <property type="protein sequence ID" value="KLI01748.1"/>
    <property type="molecule type" value="Genomic_DNA"/>
</dbReference>
<accession>A0A0U1QLQ2</accession>
<evidence type="ECO:0000313" key="2">
    <source>
        <dbReference type="Proteomes" id="UP000035553"/>
    </source>
</evidence>
<proteinExistence type="predicted"/>
<organism evidence="1 2">
    <name type="scientific">Sporolactobacillus inulinus CASD</name>
    <dbReference type="NCBI Taxonomy" id="1069536"/>
    <lineage>
        <taxon>Bacteria</taxon>
        <taxon>Bacillati</taxon>
        <taxon>Bacillota</taxon>
        <taxon>Bacilli</taxon>
        <taxon>Bacillales</taxon>
        <taxon>Sporolactobacillaceae</taxon>
        <taxon>Sporolactobacillus</taxon>
    </lineage>
</organism>
<dbReference type="AlphaFoldDB" id="A0A0U1QLQ2"/>
<protein>
    <submittedName>
        <fullName evidence="1">Uncharacterized protein</fullName>
    </submittedName>
</protein>
<name>A0A0U1QLQ2_9BACL</name>
<gene>
    <name evidence="1" type="ORF">SINU_11780</name>
</gene>
<comment type="caution">
    <text evidence="1">The sequence shown here is derived from an EMBL/GenBank/DDBJ whole genome shotgun (WGS) entry which is preliminary data.</text>
</comment>
<sequence>DGEGHQIPTLNFSNMCLDNGVHFRYFLFKFLFYQKIRKILFNNFQVSKQSAECLPIACGLSPMK</sequence>
<feature type="non-terminal residue" evidence="1">
    <location>
        <position position="1"/>
    </location>
</feature>
<reference evidence="1 2" key="1">
    <citation type="journal article" date="2011" name="J. Bacteriol.">
        <title>Draft genome sequence of Sporolactobacillus inulinus strain CASD, an efficient D-lactic acid-producing bacterium with high-concentration lactate tolerance capability.</title>
        <authorList>
            <person name="Yu B."/>
            <person name="Su F."/>
            <person name="Wang L."/>
            <person name="Xu K."/>
            <person name="Zhao B."/>
            <person name="Xu P."/>
        </authorList>
    </citation>
    <scope>NUCLEOTIDE SEQUENCE [LARGE SCALE GENOMIC DNA]</scope>
    <source>
        <strain evidence="1 2">CASD</strain>
    </source>
</reference>
<dbReference type="Proteomes" id="UP000035553">
    <property type="component" value="Unassembled WGS sequence"/>
</dbReference>